<evidence type="ECO:0000256" key="4">
    <source>
        <dbReference type="ARBA" id="ARBA00022723"/>
    </source>
</evidence>
<dbReference type="GO" id="GO:0004497">
    <property type="term" value="F:monooxygenase activity"/>
    <property type="evidence" value="ECO:0007669"/>
    <property type="project" value="UniProtKB-KW"/>
</dbReference>
<dbReference type="RefSeq" id="XP_060306244.1">
    <property type="nucleotide sequence ID" value="XM_060463059.1"/>
</dbReference>
<evidence type="ECO:0000256" key="1">
    <source>
        <dbReference type="ARBA" id="ARBA00001971"/>
    </source>
</evidence>
<keyword evidence="12" id="KW-1185">Reference proteome</keyword>
<evidence type="ECO:0000256" key="10">
    <source>
        <dbReference type="SAM" id="Phobius"/>
    </source>
</evidence>
<comment type="pathway">
    <text evidence="2">Secondary metabolite biosynthesis.</text>
</comment>
<evidence type="ECO:0000256" key="2">
    <source>
        <dbReference type="ARBA" id="ARBA00005179"/>
    </source>
</evidence>
<evidence type="ECO:0000256" key="7">
    <source>
        <dbReference type="ARBA" id="ARBA00023033"/>
    </source>
</evidence>
<dbReference type="Proteomes" id="UP001240678">
    <property type="component" value="Unassembled WGS sequence"/>
</dbReference>
<evidence type="ECO:0000256" key="8">
    <source>
        <dbReference type="PIRSR" id="PIRSR602401-1"/>
    </source>
</evidence>
<keyword evidence="3 8" id="KW-0349">Heme</keyword>
<keyword evidence="10" id="KW-0812">Transmembrane</keyword>
<dbReference type="GO" id="GO:0020037">
    <property type="term" value="F:heme binding"/>
    <property type="evidence" value="ECO:0007669"/>
    <property type="project" value="InterPro"/>
</dbReference>
<dbReference type="GO" id="GO:0016705">
    <property type="term" value="F:oxidoreductase activity, acting on paired donors, with incorporation or reduction of molecular oxygen"/>
    <property type="evidence" value="ECO:0007669"/>
    <property type="project" value="InterPro"/>
</dbReference>
<name>A0AAI9YID7_9PEZI</name>
<dbReference type="PRINTS" id="PR00385">
    <property type="entry name" value="P450"/>
</dbReference>
<feature type="transmembrane region" description="Helical" evidence="10">
    <location>
        <begin position="638"/>
        <end position="662"/>
    </location>
</feature>
<accession>A0AAI9YID7</accession>
<sequence length="1447" mass="160702">MNSTVQHWQHQYGVAGLSRLRTWTFAQVAAFVAAILIVRFLVKLINHRRMFQRLQRQGLPMPPHNFLLGHLGLAAKIAKTLPSDFHGHYLAGEIRRVYPDLPAVFYLDLWPTGPPLMVITTSHDQARVTVHEPQLPKHEGVLGFLKPLIGSHGLVTMEGDEWRYWRGVFNPGFNAAHLVTLVPGLVENTLVLHDILRERAAAGEIFSLFETMSRLTMDMSCLATLGSRLNAQRQGCDLVSAFRSQADWIPSPNETNLFRKFNPIRHLVYRYNRWRMDRYVSSELETHFAAMRSQAQLGDSGPEKTTAVPRRSKAVVDLALETYLLSEKNNGYSGQKMTMDPTFKQYAVSQMKLFLFAGYDTTAAAVVYSIHLLSLHPAALSRARQEHNDIFGADSTVKETGNSIANAPQLLNRLAYTSAVIKEALRLYPPVSSTRASGPGFTVSETDKTNLEGFMLWGVHHAIHRAPEHWVRPDEFVPERWLASPGDELYPADKEAWRPFERGPRNCIGQELALLEVKVILAMVLRDFDFADAYVEFNETMGRTGPTEVAGDRAYQIIHGSTKPNNGYPCRIKQATIYTGVPPLDSYLANLQFSIIPTVDGSSQALALLGWHWMGLLIAVFTVMLVESLRTRRARDLIPFALWGLAIQYAGYFIIMPIYCYVSLLSQSPRKHSRLPTMAAIKAIPASVLIGLVIPSAIMCLPSNHLSGQSRQVAVAVWQNFPAWMALVQVIAVSLVGAIPARKSEEHTTEDGELSRNMSALRRLYKATAVVSALIHVLGLIPIVSAAIGKLEPTQDSPHAQLRPADFFLPQKWDNETQVNGMTEGAFNFLRYDYYIGTAAAFAWVIFFQPSTRSTADGGRLRLGTGRVRLNHELVLTDKVIPVDYWDHHSRDAVLNVMLRFDRQLDADKLRRALEKLLDRRDGWRRLGGRVRLGPSNKLYWHVPDTYTEKRPAITFHHNRHNNISIKQHPLASRLRSRVPSSSGGSHDASVPWMVESGNGVDFSPLMRHPSDPTCFEDYVYHDKPMIGLQVTTFNDATLGRHEEVIPLIGTDPLGSLGISPEPTKMVTKDDASKTAASTSPSEQYRHIDRQLGIVQLVTLGLRQALDKLLNRNAAEEFRTVCVPAAYVRSLRNDALQALDAENASSSGPQGPEKGHKSQLIPATFLSDGDILCSWWTRKIISSRIRNPSKSRKTIAILNMMGLRGILAQAGRLPKKGALVGNAILPIPALLPTRDLVRNDQLGFGRVAKALREAIAQLSTRPQVEALLALQRRAHGDEVVENGNKKKKSGNGKAGLPALFGDAGMHMVVCTNWTKAEFFNVDFSAAAVDEIGCDGLFENERARLPEASSNDTAASSGVEMMSAMGCDGLWEDEHASRPSVAPQSDAPASRVLAKPTGVHMHLITAGTPAFLMSIFTILGRDANGDYWIQGMLRKKYWAKIETALSPK</sequence>
<keyword evidence="6 8" id="KW-0408">Iron</keyword>
<evidence type="ECO:0000313" key="12">
    <source>
        <dbReference type="Proteomes" id="UP001240678"/>
    </source>
</evidence>
<keyword evidence="10" id="KW-1133">Transmembrane helix</keyword>
<feature type="region of interest" description="Disordered" evidence="9">
    <location>
        <begin position="1063"/>
        <end position="1083"/>
    </location>
</feature>
<keyword evidence="5" id="KW-0560">Oxidoreductase</keyword>
<evidence type="ECO:0000256" key="9">
    <source>
        <dbReference type="SAM" id="MobiDB-lite"/>
    </source>
</evidence>
<dbReference type="EMBL" id="MOOE01000022">
    <property type="protein sequence ID" value="KAK1511155.1"/>
    <property type="molecule type" value="Genomic_DNA"/>
</dbReference>
<feature type="transmembrane region" description="Helical" evidence="10">
    <location>
        <begin position="605"/>
        <end position="626"/>
    </location>
</feature>
<dbReference type="PRINTS" id="PR00463">
    <property type="entry name" value="EP450I"/>
</dbReference>
<keyword evidence="4 8" id="KW-0479">Metal-binding</keyword>
<feature type="transmembrane region" description="Helical" evidence="10">
    <location>
        <begin position="683"/>
        <end position="701"/>
    </location>
</feature>
<dbReference type="InterPro" id="IPR050121">
    <property type="entry name" value="Cytochrome_P450_monoxygenase"/>
</dbReference>
<evidence type="ECO:0000256" key="5">
    <source>
        <dbReference type="ARBA" id="ARBA00023002"/>
    </source>
</evidence>
<proteinExistence type="predicted"/>
<evidence type="ECO:0000313" key="11">
    <source>
        <dbReference type="EMBL" id="KAK1511155.1"/>
    </source>
</evidence>
<reference evidence="11 12" key="1">
    <citation type="submission" date="2016-10" db="EMBL/GenBank/DDBJ databases">
        <title>The genome sequence of Colletotrichum fioriniae PJ7.</title>
        <authorList>
            <person name="Baroncelli R."/>
        </authorList>
    </citation>
    <scope>NUCLEOTIDE SEQUENCE [LARGE SCALE GENOMIC DNA]</scope>
    <source>
        <strain evidence="11 12">IMI 309622</strain>
    </source>
</reference>
<comment type="caution">
    <text evidence="11">The sequence shown here is derived from an EMBL/GenBank/DDBJ whole genome shotgun (WGS) entry which is preliminary data.</text>
</comment>
<gene>
    <name evidence="11" type="ORF">CCOS01_14917</name>
</gene>
<dbReference type="CDD" id="cd11051">
    <property type="entry name" value="CYP59-like"/>
    <property type="match status" value="1"/>
</dbReference>
<dbReference type="InterPro" id="IPR036396">
    <property type="entry name" value="Cyt_P450_sf"/>
</dbReference>
<dbReference type="PANTHER" id="PTHR24305:SF107">
    <property type="entry name" value="P450, PUTATIVE (EUROFUNG)-RELATED"/>
    <property type="match status" value="1"/>
</dbReference>
<dbReference type="PANTHER" id="PTHR24305">
    <property type="entry name" value="CYTOCHROME P450"/>
    <property type="match status" value="1"/>
</dbReference>
<dbReference type="GeneID" id="85346606"/>
<dbReference type="Gene3D" id="1.10.630.10">
    <property type="entry name" value="Cytochrome P450"/>
    <property type="match status" value="1"/>
</dbReference>
<comment type="cofactor">
    <cofactor evidence="1 8">
        <name>heme</name>
        <dbReference type="ChEBI" id="CHEBI:30413"/>
    </cofactor>
</comment>
<feature type="transmembrane region" description="Helical" evidence="10">
    <location>
        <begin position="764"/>
        <end position="788"/>
    </location>
</feature>
<dbReference type="GO" id="GO:0005506">
    <property type="term" value="F:iron ion binding"/>
    <property type="evidence" value="ECO:0007669"/>
    <property type="project" value="InterPro"/>
</dbReference>
<keyword evidence="10" id="KW-0472">Membrane</keyword>
<dbReference type="SUPFAM" id="SSF48264">
    <property type="entry name" value="Cytochrome P450"/>
    <property type="match status" value="1"/>
</dbReference>
<dbReference type="InterPro" id="IPR001128">
    <property type="entry name" value="Cyt_P450"/>
</dbReference>
<protein>
    <submittedName>
        <fullName evidence="11">AflN/verA/monooxygenase</fullName>
    </submittedName>
</protein>
<organism evidence="11 12">
    <name type="scientific">Colletotrichum costaricense</name>
    <dbReference type="NCBI Taxonomy" id="1209916"/>
    <lineage>
        <taxon>Eukaryota</taxon>
        <taxon>Fungi</taxon>
        <taxon>Dikarya</taxon>
        <taxon>Ascomycota</taxon>
        <taxon>Pezizomycotina</taxon>
        <taxon>Sordariomycetes</taxon>
        <taxon>Hypocreomycetidae</taxon>
        <taxon>Glomerellales</taxon>
        <taxon>Glomerellaceae</taxon>
        <taxon>Colletotrichum</taxon>
        <taxon>Colletotrichum acutatum species complex</taxon>
    </lineage>
</organism>
<dbReference type="Gene3D" id="3.30.559.10">
    <property type="entry name" value="Chloramphenicol acetyltransferase-like domain"/>
    <property type="match status" value="1"/>
</dbReference>
<evidence type="ECO:0000256" key="6">
    <source>
        <dbReference type="ARBA" id="ARBA00023004"/>
    </source>
</evidence>
<dbReference type="InterPro" id="IPR023213">
    <property type="entry name" value="CAT-like_dom_sf"/>
</dbReference>
<feature type="binding site" description="axial binding residue" evidence="8">
    <location>
        <position position="507"/>
    </location>
    <ligand>
        <name>heme</name>
        <dbReference type="ChEBI" id="CHEBI:30413"/>
    </ligand>
    <ligandPart>
        <name>Fe</name>
        <dbReference type="ChEBI" id="CHEBI:18248"/>
    </ligandPart>
</feature>
<dbReference type="InterPro" id="IPR002401">
    <property type="entry name" value="Cyt_P450_E_grp-I"/>
</dbReference>
<dbReference type="Pfam" id="PF00067">
    <property type="entry name" value="p450"/>
    <property type="match status" value="1"/>
</dbReference>
<keyword evidence="7" id="KW-0503">Monooxygenase</keyword>
<evidence type="ECO:0000256" key="3">
    <source>
        <dbReference type="ARBA" id="ARBA00022617"/>
    </source>
</evidence>
<feature type="transmembrane region" description="Helical" evidence="10">
    <location>
        <begin position="20"/>
        <end position="42"/>
    </location>
</feature>